<dbReference type="PANTHER" id="PTHR11228:SF7">
    <property type="entry name" value="PQQA PEPTIDE CYCLASE"/>
    <property type="match status" value="1"/>
</dbReference>
<comment type="caution">
    <text evidence="6">The sequence shown here is derived from an EMBL/GenBank/DDBJ whole genome shotgun (WGS) entry which is preliminary data.</text>
</comment>
<keyword evidence="1" id="KW-0949">S-adenosyl-L-methionine</keyword>
<dbReference type="GO" id="GO:0046872">
    <property type="term" value="F:metal ion binding"/>
    <property type="evidence" value="ECO:0007669"/>
    <property type="project" value="UniProtKB-KW"/>
</dbReference>
<evidence type="ECO:0000256" key="3">
    <source>
        <dbReference type="ARBA" id="ARBA00023004"/>
    </source>
</evidence>
<sequence>MKMSYRLKDGVYLVEGATRGAILDTNSGLVYSVNGTACQIVNYRIGNDAYWEQLVKMDIAEISDSTYSPTIQPLKDTERLKFVWFEVVTDDCNERCAHCYAGSMPRTYRREMGIVEAAVPVINTVPGLRKMTHSDWLRLMRQSYDLGCRAGQLIGGEPFLYKGENGESLLDLAQYLVELGYTRVEIFTNGTLLTQEKITRIKELGLHVAISLYSSDPLVHDLVTRTPGSHAKTMRAIQWLKEANVPLRVETVLMKVNQATITQTIELKDTLDVAGRHPDPLRPKGRGDNPLLQPDFEHLVRYGLMLRPNFTAETETVPHYYTGHSCLLGKITVTEFGDVLPCIFSRDNIVGNVLVAPSLEAVLRGPVLKRIWYATKDGVMVCRDCEYRYVCFDCRPLSEGASAGKAGYLDAPYPRCTYNPYTGEWGQGLWKVDELGNPFYDRTLAAEIQEVASSMSESANAPVAH</sequence>
<organism evidence="6 7">
    <name type="scientific">candidate division WWE3 bacterium</name>
    <dbReference type="NCBI Taxonomy" id="2053526"/>
    <lineage>
        <taxon>Bacteria</taxon>
        <taxon>Katanobacteria</taxon>
    </lineage>
</organism>
<dbReference type="InterPro" id="IPR058240">
    <property type="entry name" value="rSAM_sf"/>
</dbReference>
<dbReference type="InterPro" id="IPR013785">
    <property type="entry name" value="Aldolase_TIM"/>
</dbReference>
<protein>
    <submittedName>
        <fullName evidence="6">Radical SAM protein</fullName>
    </submittedName>
</protein>
<dbReference type="SFLD" id="SFLDG01386">
    <property type="entry name" value="main_SPASM_domain-containing"/>
    <property type="match status" value="1"/>
</dbReference>
<dbReference type="Pfam" id="PF04055">
    <property type="entry name" value="Radical_SAM"/>
    <property type="match status" value="1"/>
</dbReference>
<dbReference type="PANTHER" id="PTHR11228">
    <property type="entry name" value="RADICAL SAM DOMAIN PROTEIN"/>
    <property type="match status" value="1"/>
</dbReference>
<keyword evidence="2" id="KW-0479">Metal-binding</keyword>
<evidence type="ECO:0000256" key="4">
    <source>
        <dbReference type="ARBA" id="ARBA00023014"/>
    </source>
</evidence>
<dbReference type="InterPro" id="IPR050377">
    <property type="entry name" value="Radical_SAM_PqqE_MftC-like"/>
</dbReference>
<dbReference type="GO" id="GO:0051536">
    <property type="term" value="F:iron-sulfur cluster binding"/>
    <property type="evidence" value="ECO:0007669"/>
    <property type="project" value="UniProtKB-KW"/>
</dbReference>
<dbReference type="GO" id="GO:0003824">
    <property type="term" value="F:catalytic activity"/>
    <property type="evidence" value="ECO:0007669"/>
    <property type="project" value="InterPro"/>
</dbReference>
<name>A0A3A4ZK09_UNCKA</name>
<evidence type="ECO:0000259" key="5">
    <source>
        <dbReference type="PROSITE" id="PS51918"/>
    </source>
</evidence>
<dbReference type="EMBL" id="QZJF01000017">
    <property type="protein sequence ID" value="RJR27010.1"/>
    <property type="molecule type" value="Genomic_DNA"/>
</dbReference>
<evidence type="ECO:0000256" key="2">
    <source>
        <dbReference type="ARBA" id="ARBA00022723"/>
    </source>
</evidence>
<dbReference type="SUPFAM" id="SSF102114">
    <property type="entry name" value="Radical SAM enzymes"/>
    <property type="match status" value="1"/>
</dbReference>
<keyword evidence="4" id="KW-0411">Iron-sulfur</keyword>
<dbReference type="Proteomes" id="UP000265540">
    <property type="component" value="Unassembled WGS sequence"/>
</dbReference>
<accession>A0A3A4ZK09</accession>
<evidence type="ECO:0000256" key="1">
    <source>
        <dbReference type="ARBA" id="ARBA00022691"/>
    </source>
</evidence>
<dbReference type="InterPro" id="IPR007197">
    <property type="entry name" value="rSAM"/>
</dbReference>
<dbReference type="PROSITE" id="PS51918">
    <property type="entry name" value="RADICAL_SAM"/>
    <property type="match status" value="1"/>
</dbReference>
<dbReference type="AlphaFoldDB" id="A0A3A4ZK09"/>
<dbReference type="CDD" id="cd21109">
    <property type="entry name" value="SPASM"/>
    <property type="match status" value="1"/>
</dbReference>
<proteinExistence type="predicted"/>
<keyword evidence="3" id="KW-0408">Iron</keyword>
<evidence type="ECO:0000313" key="6">
    <source>
        <dbReference type="EMBL" id="RJR27010.1"/>
    </source>
</evidence>
<reference evidence="6 7" key="1">
    <citation type="journal article" date="2017" name="ISME J.">
        <title>Energy and carbon metabolisms in a deep terrestrial subsurface fluid microbial community.</title>
        <authorList>
            <person name="Momper L."/>
            <person name="Jungbluth S.P."/>
            <person name="Lee M.D."/>
            <person name="Amend J.P."/>
        </authorList>
    </citation>
    <scope>NUCLEOTIDE SEQUENCE [LARGE SCALE GENOMIC DNA]</scope>
    <source>
        <strain evidence="6">SURF_46</strain>
    </source>
</reference>
<dbReference type="Gene3D" id="3.20.20.70">
    <property type="entry name" value="Aldolase class I"/>
    <property type="match status" value="1"/>
</dbReference>
<dbReference type="SFLD" id="SFLDS00029">
    <property type="entry name" value="Radical_SAM"/>
    <property type="match status" value="1"/>
</dbReference>
<feature type="domain" description="Radical SAM core" evidence="5">
    <location>
        <begin position="78"/>
        <end position="315"/>
    </location>
</feature>
<gene>
    <name evidence="6" type="ORF">C4561_04510</name>
</gene>
<dbReference type="CDD" id="cd01335">
    <property type="entry name" value="Radical_SAM"/>
    <property type="match status" value="1"/>
</dbReference>
<dbReference type="SFLD" id="SFLDG01067">
    <property type="entry name" value="SPASM/twitch_domain_containing"/>
    <property type="match status" value="1"/>
</dbReference>
<evidence type="ECO:0000313" key="7">
    <source>
        <dbReference type="Proteomes" id="UP000265540"/>
    </source>
</evidence>